<dbReference type="EMBL" id="KI894027">
    <property type="protein sequence ID" value="OBR88598.1"/>
    <property type="molecule type" value="Genomic_DNA"/>
</dbReference>
<keyword evidence="4" id="KW-1185">Reference proteome</keyword>
<accession>A0A1A6AEZ5</accession>
<name>A0A1A6AEZ5_9TREE</name>
<evidence type="ECO:0000256" key="1">
    <source>
        <dbReference type="SAM" id="MobiDB-lite"/>
    </source>
</evidence>
<dbReference type="GeneID" id="28964114"/>
<dbReference type="KEGG" id="kdj:28964114"/>
<dbReference type="EMBL" id="CP144530">
    <property type="protein sequence ID" value="WWC57880.1"/>
    <property type="molecule type" value="Genomic_DNA"/>
</dbReference>
<evidence type="ECO:0000313" key="4">
    <source>
        <dbReference type="Proteomes" id="UP000078595"/>
    </source>
</evidence>
<sequence>MSNLDLEFQTLDDPELHSSPNGASLTSPSPTFIMPSRPSLMASTQKALRIGSRAASSTLARASSLSVLDAITGLTLSGVDRTNQKQADIGHTASGFGDSHDPIDLTRPETNSLERLMRKYDPITIMADASGTGCETTEITCDWQAYKLDTSPFTYTPASEQFRYTPIAIPTDLLYARCACGEEAMVDTRDDKESTEYMSGRRFFFSKSINVAGDGKGKGDDRIFARMEHQYELDRVAPNPMLSELELELEAGRAKAEAECETTVAENSDQELREFIGTLDSIVSKRDLSRSEMEEKEKSRRDKENGRLSWLSDQGRKFCEASSYDSS</sequence>
<feature type="region of interest" description="Disordered" evidence="1">
    <location>
        <begin position="1"/>
        <end position="33"/>
    </location>
</feature>
<feature type="compositionally biased region" description="Basic and acidic residues" evidence="1">
    <location>
        <begin position="286"/>
        <end position="306"/>
    </location>
</feature>
<feature type="compositionally biased region" description="Polar residues" evidence="1">
    <location>
        <begin position="18"/>
        <end position="30"/>
    </location>
</feature>
<reference evidence="3" key="2">
    <citation type="submission" date="2013-07" db="EMBL/GenBank/DDBJ databases">
        <authorList>
            <consortium name="The Broad Institute Genome Sequencing Platform"/>
            <person name="Cuomo C."/>
            <person name="Litvintseva A."/>
            <person name="Chen Y."/>
            <person name="Heitman J."/>
            <person name="Sun S."/>
            <person name="Springer D."/>
            <person name="Dromer F."/>
            <person name="Young S.K."/>
            <person name="Zeng Q."/>
            <person name="Gargeya S."/>
            <person name="Fitzgerald M."/>
            <person name="Abouelleil A."/>
            <person name="Alvarado L."/>
            <person name="Berlin A.M."/>
            <person name="Chapman S.B."/>
            <person name="Dewar J."/>
            <person name="Goldberg J."/>
            <person name="Griggs A."/>
            <person name="Gujja S."/>
            <person name="Hansen M."/>
            <person name="Howarth C."/>
            <person name="Imamovic A."/>
            <person name="Larimer J."/>
            <person name="McCowan C."/>
            <person name="Murphy C."/>
            <person name="Pearson M."/>
            <person name="Priest M."/>
            <person name="Roberts A."/>
            <person name="Saif S."/>
            <person name="Shea T."/>
            <person name="Sykes S."/>
            <person name="Wortman J."/>
            <person name="Nusbaum C."/>
            <person name="Birren B."/>
        </authorList>
    </citation>
    <scope>NUCLEOTIDE SEQUENCE</scope>
    <source>
        <strain evidence="3">CBS 10117</strain>
    </source>
</reference>
<reference evidence="2" key="1">
    <citation type="submission" date="2013-07" db="EMBL/GenBank/DDBJ databases">
        <title>The Genome Sequence of Cryptococcus dejecticola CBS10117.</title>
        <authorList>
            <consortium name="The Broad Institute Genome Sequencing Platform"/>
            <person name="Cuomo C."/>
            <person name="Litvintseva A."/>
            <person name="Chen Y."/>
            <person name="Heitman J."/>
            <person name="Sun S."/>
            <person name="Springer D."/>
            <person name="Dromer F."/>
            <person name="Young S.K."/>
            <person name="Zeng Q."/>
            <person name="Gargeya S."/>
            <person name="Fitzgerald M."/>
            <person name="Abouelleil A."/>
            <person name="Alvarado L."/>
            <person name="Berlin A.M."/>
            <person name="Chapman S.B."/>
            <person name="Dewar J."/>
            <person name="Goldberg J."/>
            <person name="Griggs A."/>
            <person name="Gujja S."/>
            <person name="Hansen M."/>
            <person name="Howarth C."/>
            <person name="Imamovic A."/>
            <person name="Larimer J."/>
            <person name="McCowan C."/>
            <person name="Murphy C."/>
            <person name="Pearson M."/>
            <person name="Priest M."/>
            <person name="Roberts A."/>
            <person name="Saif S."/>
            <person name="Shea T."/>
            <person name="Sykes S."/>
            <person name="Wortman J."/>
            <person name="Nusbaum C."/>
            <person name="Birren B."/>
        </authorList>
    </citation>
    <scope>NUCLEOTIDE SEQUENCE [LARGE SCALE GENOMIC DNA]</scope>
    <source>
        <strain evidence="2">CBS 10117</strain>
    </source>
</reference>
<dbReference type="VEuPathDB" id="FungiDB:I303_00415"/>
<feature type="region of interest" description="Disordered" evidence="1">
    <location>
        <begin position="286"/>
        <end position="308"/>
    </location>
</feature>
<gene>
    <name evidence="2" type="ORF">I303_00415</name>
    <name evidence="3" type="ORF">I303_100415</name>
</gene>
<dbReference type="RefSeq" id="XP_018266440.1">
    <property type="nucleotide sequence ID" value="XM_018403786.1"/>
</dbReference>
<dbReference type="Proteomes" id="UP000078595">
    <property type="component" value="Chromosome 1"/>
</dbReference>
<reference evidence="3" key="3">
    <citation type="submission" date="2024-02" db="EMBL/GenBank/DDBJ databases">
        <title>Comparative genomics of Cryptococcus and Kwoniella reveals pathogenesis evolution and contrasting modes of karyotype evolution via chromosome fusion or intercentromeric recombination.</title>
        <authorList>
            <person name="Coelho M.A."/>
            <person name="David-Palma M."/>
            <person name="Shea T."/>
            <person name="Bowers K."/>
            <person name="McGinley-Smith S."/>
            <person name="Mohammad A.W."/>
            <person name="Gnirke A."/>
            <person name="Yurkov A.M."/>
            <person name="Nowrousian M."/>
            <person name="Sun S."/>
            <person name="Cuomo C.A."/>
            <person name="Heitman J."/>
        </authorList>
    </citation>
    <scope>NUCLEOTIDE SEQUENCE</scope>
    <source>
        <strain evidence="3">CBS 10117</strain>
    </source>
</reference>
<protein>
    <submittedName>
        <fullName evidence="2">Uncharacterized protein</fullName>
    </submittedName>
</protein>
<dbReference type="AlphaFoldDB" id="A0A1A6AEZ5"/>
<evidence type="ECO:0000313" key="3">
    <source>
        <dbReference type="EMBL" id="WWC57880.1"/>
    </source>
</evidence>
<organism evidence="2">
    <name type="scientific">Kwoniella dejecticola CBS 10117</name>
    <dbReference type="NCBI Taxonomy" id="1296121"/>
    <lineage>
        <taxon>Eukaryota</taxon>
        <taxon>Fungi</taxon>
        <taxon>Dikarya</taxon>
        <taxon>Basidiomycota</taxon>
        <taxon>Agaricomycotina</taxon>
        <taxon>Tremellomycetes</taxon>
        <taxon>Tremellales</taxon>
        <taxon>Cryptococcaceae</taxon>
        <taxon>Kwoniella</taxon>
    </lineage>
</organism>
<proteinExistence type="predicted"/>
<evidence type="ECO:0000313" key="2">
    <source>
        <dbReference type="EMBL" id="OBR88598.1"/>
    </source>
</evidence>